<dbReference type="OrthoDB" id="5795902at2759"/>
<dbReference type="InterPro" id="IPR047506">
    <property type="entry name" value="UBR7-like_UBR-box"/>
</dbReference>
<dbReference type="InterPro" id="IPR011011">
    <property type="entry name" value="Znf_FYVE_PHD"/>
</dbReference>
<evidence type="ECO:0000256" key="2">
    <source>
        <dbReference type="ARBA" id="ARBA00022771"/>
    </source>
</evidence>
<dbReference type="SMART" id="SM00396">
    <property type="entry name" value="ZnF_UBR1"/>
    <property type="match status" value="1"/>
</dbReference>
<dbReference type="InterPro" id="IPR001965">
    <property type="entry name" value="Znf_PHD"/>
</dbReference>
<dbReference type="GO" id="GO:0008270">
    <property type="term" value="F:zinc ion binding"/>
    <property type="evidence" value="ECO:0007669"/>
    <property type="project" value="UniProtKB-KW"/>
</dbReference>
<keyword evidence="8" id="KW-1185">Reference proteome</keyword>
<dbReference type="PROSITE" id="PS51157">
    <property type="entry name" value="ZF_UBR"/>
    <property type="match status" value="1"/>
</dbReference>
<keyword evidence="3" id="KW-0862">Zinc</keyword>
<evidence type="ECO:0000256" key="5">
    <source>
        <dbReference type="SAM" id="MobiDB-lite"/>
    </source>
</evidence>
<evidence type="ECO:0000313" key="8">
    <source>
        <dbReference type="Proteomes" id="UP000297245"/>
    </source>
</evidence>
<feature type="zinc finger region" description="UBR-type" evidence="4">
    <location>
        <begin position="31"/>
        <end position="97"/>
    </location>
</feature>
<dbReference type="SUPFAM" id="SSF57903">
    <property type="entry name" value="FYVE/PHD zinc finger"/>
    <property type="match status" value="1"/>
</dbReference>
<dbReference type="InterPro" id="IPR003126">
    <property type="entry name" value="Znf_UBR"/>
</dbReference>
<evidence type="ECO:0000313" key="7">
    <source>
        <dbReference type="EMBL" id="THU85132.1"/>
    </source>
</evidence>
<dbReference type="CDD" id="cd19677">
    <property type="entry name" value="UBR-box_UBR7"/>
    <property type="match status" value="1"/>
</dbReference>
<name>A0A4S8L8S1_DENBC</name>
<organism evidence="7 8">
    <name type="scientific">Dendrothele bispora (strain CBS 962.96)</name>
    <dbReference type="NCBI Taxonomy" id="1314807"/>
    <lineage>
        <taxon>Eukaryota</taxon>
        <taxon>Fungi</taxon>
        <taxon>Dikarya</taxon>
        <taxon>Basidiomycota</taxon>
        <taxon>Agaricomycotina</taxon>
        <taxon>Agaricomycetes</taxon>
        <taxon>Agaricomycetidae</taxon>
        <taxon>Agaricales</taxon>
        <taxon>Agaricales incertae sedis</taxon>
        <taxon>Dendrothele</taxon>
    </lineage>
</organism>
<feature type="compositionally biased region" description="Basic and acidic residues" evidence="5">
    <location>
        <begin position="149"/>
        <end position="165"/>
    </location>
</feature>
<dbReference type="PANTHER" id="PTHR13513:SF9">
    <property type="entry name" value="E3 UBIQUITIN-PROTEIN LIGASE UBR7-RELATED"/>
    <property type="match status" value="1"/>
</dbReference>
<dbReference type="Pfam" id="PF00628">
    <property type="entry name" value="PHD"/>
    <property type="match status" value="1"/>
</dbReference>
<keyword evidence="1" id="KW-0479">Metal-binding</keyword>
<sequence>MAQQEETLADYLASQNDLVQEASEALPHQFSQCTYALGPLRQAIYLCLTCPEARGICPACSIVCHTDHEQIELFPKRNFHCDCPTRAIAHPCGLHTILEPVNESNTYGQNFKGLFCRCHRTYDANKEKETMIQCLACEDWFHESCCNLRERPSSRQPSPERKDDETKEDNDDDALSTTSSGLPPPLIGPSDYDTFICGECVAKNTILMRWAGTPGCLMVIRDTVSSTWRVLRSNDEDEAETIEVVAGVKRPSLLSSSDEIGSKRLRLSPSASVPNQCFAPPLNLTAQNILRDGNPVMESDSTLGTGDIFLTEGFRNRWCHCQTCQPSLEKHQYLLVEEETYEPPEDPDSGLSLEELGMRALSRMPRERAINGIHAFNSMRDDLKNYLRPFAEQGKVVNEADVKSFFESLMEERRGRDNQ</sequence>
<dbReference type="SMART" id="SM00249">
    <property type="entry name" value="PHD"/>
    <property type="match status" value="1"/>
</dbReference>
<proteinExistence type="predicted"/>
<dbReference type="Proteomes" id="UP000297245">
    <property type="component" value="Unassembled WGS sequence"/>
</dbReference>
<reference evidence="7 8" key="1">
    <citation type="journal article" date="2019" name="Nat. Ecol. Evol.">
        <title>Megaphylogeny resolves global patterns of mushroom evolution.</title>
        <authorList>
            <person name="Varga T."/>
            <person name="Krizsan K."/>
            <person name="Foldi C."/>
            <person name="Dima B."/>
            <person name="Sanchez-Garcia M."/>
            <person name="Sanchez-Ramirez S."/>
            <person name="Szollosi G.J."/>
            <person name="Szarkandi J.G."/>
            <person name="Papp V."/>
            <person name="Albert L."/>
            <person name="Andreopoulos W."/>
            <person name="Angelini C."/>
            <person name="Antonin V."/>
            <person name="Barry K.W."/>
            <person name="Bougher N.L."/>
            <person name="Buchanan P."/>
            <person name="Buyck B."/>
            <person name="Bense V."/>
            <person name="Catcheside P."/>
            <person name="Chovatia M."/>
            <person name="Cooper J."/>
            <person name="Damon W."/>
            <person name="Desjardin D."/>
            <person name="Finy P."/>
            <person name="Geml J."/>
            <person name="Haridas S."/>
            <person name="Hughes K."/>
            <person name="Justo A."/>
            <person name="Karasinski D."/>
            <person name="Kautmanova I."/>
            <person name="Kiss B."/>
            <person name="Kocsube S."/>
            <person name="Kotiranta H."/>
            <person name="LaButti K.M."/>
            <person name="Lechner B.E."/>
            <person name="Liimatainen K."/>
            <person name="Lipzen A."/>
            <person name="Lukacs Z."/>
            <person name="Mihaltcheva S."/>
            <person name="Morgado L.N."/>
            <person name="Niskanen T."/>
            <person name="Noordeloos M.E."/>
            <person name="Ohm R.A."/>
            <person name="Ortiz-Santana B."/>
            <person name="Ovrebo C."/>
            <person name="Racz N."/>
            <person name="Riley R."/>
            <person name="Savchenko A."/>
            <person name="Shiryaev A."/>
            <person name="Soop K."/>
            <person name="Spirin V."/>
            <person name="Szebenyi C."/>
            <person name="Tomsovsky M."/>
            <person name="Tulloss R.E."/>
            <person name="Uehling J."/>
            <person name="Grigoriev I.V."/>
            <person name="Vagvolgyi C."/>
            <person name="Papp T."/>
            <person name="Martin F.M."/>
            <person name="Miettinen O."/>
            <person name="Hibbett D.S."/>
            <person name="Nagy L.G."/>
        </authorList>
    </citation>
    <scope>NUCLEOTIDE SEQUENCE [LARGE SCALE GENOMIC DNA]</scope>
    <source>
        <strain evidence="7 8">CBS 962.96</strain>
    </source>
</reference>
<feature type="region of interest" description="Disordered" evidence="5">
    <location>
        <begin position="149"/>
        <end position="186"/>
    </location>
</feature>
<dbReference type="Gene3D" id="3.30.40.10">
    <property type="entry name" value="Zinc/RING finger domain, C3HC4 (zinc finger)"/>
    <property type="match status" value="1"/>
</dbReference>
<dbReference type="EMBL" id="ML179564">
    <property type="protein sequence ID" value="THU85132.1"/>
    <property type="molecule type" value="Genomic_DNA"/>
</dbReference>
<evidence type="ECO:0000259" key="6">
    <source>
        <dbReference type="PROSITE" id="PS51157"/>
    </source>
</evidence>
<dbReference type="InterPro" id="IPR019787">
    <property type="entry name" value="Znf_PHD-finger"/>
</dbReference>
<evidence type="ECO:0000256" key="3">
    <source>
        <dbReference type="ARBA" id="ARBA00022833"/>
    </source>
</evidence>
<dbReference type="PANTHER" id="PTHR13513">
    <property type="entry name" value="E3 UBIQUITIN-PROTEIN LIGASE UBR7"/>
    <property type="match status" value="1"/>
</dbReference>
<evidence type="ECO:0000256" key="4">
    <source>
        <dbReference type="PROSITE-ProRule" id="PRU00508"/>
    </source>
</evidence>
<accession>A0A4S8L8S1</accession>
<gene>
    <name evidence="7" type="ORF">K435DRAFT_783431</name>
</gene>
<dbReference type="InterPro" id="IPR013083">
    <property type="entry name" value="Znf_RING/FYVE/PHD"/>
</dbReference>
<dbReference type="InterPro" id="IPR040204">
    <property type="entry name" value="UBR7"/>
</dbReference>
<dbReference type="AlphaFoldDB" id="A0A4S8L8S1"/>
<keyword evidence="2" id="KW-0863">Zinc-finger</keyword>
<evidence type="ECO:0000256" key="1">
    <source>
        <dbReference type="ARBA" id="ARBA00022723"/>
    </source>
</evidence>
<protein>
    <recommendedName>
        <fullName evidence="6">UBR-type domain-containing protein</fullName>
    </recommendedName>
</protein>
<dbReference type="GO" id="GO:0005737">
    <property type="term" value="C:cytoplasm"/>
    <property type="evidence" value="ECO:0007669"/>
    <property type="project" value="TreeGrafter"/>
</dbReference>
<dbReference type="GO" id="GO:0061630">
    <property type="term" value="F:ubiquitin protein ligase activity"/>
    <property type="evidence" value="ECO:0007669"/>
    <property type="project" value="InterPro"/>
</dbReference>
<feature type="domain" description="UBR-type" evidence="6">
    <location>
        <begin position="31"/>
        <end position="97"/>
    </location>
</feature>